<protein>
    <submittedName>
        <fullName evidence="2">Class I SAM-dependent methyltransferase</fullName>
    </submittedName>
</protein>
<dbReference type="SUPFAM" id="SSF53335">
    <property type="entry name" value="S-adenosyl-L-methionine-dependent methyltransferases"/>
    <property type="match status" value="1"/>
</dbReference>
<evidence type="ECO:0000313" key="2">
    <source>
        <dbReference type="EMBL" id="MBN1574328.1"/>
    </source>
</evidence>
<name>A0A9D8KH10_9DELT</name>
<dbReference type="CDD" id="cd02440">
    <property type="entry name" value="AdoMet_MTases"/>
    <property type="match status" value="1"/>
</dbReference>
<dbReference type="GO" id="GO:0032259">
    <property type="term" value="P:methylation"/>
    <property type="evidence" value="ECO:0007669"/>
    <property type="project" value="UniProtKB-KW"/>
</dbReference>
<dbReference type="InterPro" id="IPR025714">
    <property type="entry name" value="Methyltranfer_dom"/>
</dbReference>
<reference evidence="2" key="2">
    <citation type="submission" date="2021-01" db="EMBL/GenBank/DDBJ databases">
        <authorList>
            <person name="Hahn C.R."/>
            <person name="Youssef N.H."/>
            <person name="Elshahed M."/>
        </authorList>
    </citation>
    <scope>NUCLEOTIDE SEQUENCE</scope>
    <source>
        <strain evidence="2">Zod_Metabat.24</strain>
    </source>
</reference>
<feature type="domain" description="Methyltransferase" evidence="1">
    <location>
        <begin position="40"/>
        <end position="154"/>
    </location>
</feature>
<comment type="caution">
    <text evidence="2">The sequence shown here is derived from an EMBL/GenBank/DDBJ whole genome shotgun (WGS) entry which is preliminary data.</text>
</comment>
<accession>A0A9D8KH10</accession>
<organism evidence="2 3">
    <name type="scientific">Candidatus Zymogenus saltonus</name>
    <dbReference type="NCBI Taxonomy" id="2844893"/>
    <lineage>
        <taxon>Bacteria</taxon>
        <taxon>Deltaproteobacteria</taxon>
        <taxon>Candidatus Zymogenia</taxon>
        <taxon>Candidatus Zymogeniales</taxon>
        <taxon>Candidatus Zymogenaceae</taxon>
        <taxon>Candidatus Zymogenus</taxon>
    </lineage>
</organism>
<reference evidence="2" key="1">
    <citation type="journal article" date="2021" name="Environ. Microbiol.">
        <title>Genomic characterization of three novel Desulfobacterota classes expand the metabolic and phylogenetic diversity of the phylum.</title>
        <authorList>
            <person name="Murphy C.L."/>
            <person name="Biggerstaff J."/>
            <person name="Eichhorn A."/>
            <person name="Ewing E."/>
            <person name="Shahan R."/>
            <person name="Soriano D."/>
            <person name="Stewart S."/>
            <person name="VanMol K."/>
            <person name="Walker R."/>
            <person name="Walters P."/>
            <person name="Elshahed M.S."/>
            <person name="Youssef N.H."/>
        </authorList>
    </citation>
    <scope>NUCLEOTIDE SEQUENCE</scope>
    <source>
        <strain evidence="2">Zod_Metabat.24</strain>
    </source>
</reference>
<evidence type="ECO:0000259" key="1">
    <source>
        <dbReference type="Pfam" id="PF13847"/>
    </source>
</evidence>
<dbReference type="InterPro" id="IPR053173">
    <property type="entry name" value="SAM-binding_MTase"/>
</dbReference>
<dbReference type="InterPro" id="IPR029063">
    <property type="entry name" value="SAM-dependent_MTases_sf"/>
</dbReference>
<sequence length="179" mass="20196">MELKEDKIRSNIDFKLTSLMISIRDFIRPRENVLKEVNIEPGFRVLDFGCGPGSYSVCAARLVGRKGKIYAADIHPLAIESVTKRAKRAGLNNIETIQTNCKTRLPDNCIDVVFLYDVFHGFGEPERFLKEFHRVLKPGGVLSFSDHHLKGEKIIQAVTGSSLFKLANSNKHTFSFKKS</sequence>
<gene>
    <name evidence="2" type="ORF">JW984_14105</name>
</gene>
<dbReference type="PANTHER" id="PTHR45128:SF1">
    <property type="entry name" value="S-ADENOSYLMETHIONINE-DEPENDENT METHYLTRANSFERASE RV2258C"/>
    <property type="match status" value="1"/>
</dbReference>
<dbReference type="Proteomes" id="UP000809273">
    <property type="component" value="Unassembled WGS sequence"/>
</dbReference>
<dbReference type="Pfam" id="PF13847">
    <property type="entry name" value="Methyltransf_31"/>
    <property type="match status" value="1"/>
</dbReference>
<dbReference type="Gene3D" id="3.40.50.150">
    <property type="entry name" value="Vaccinia Virus protein VP39"/>
    <property type="match status" value="1"/>
</dbReference>
<keyword evidence="2" id="KW-0489">Methyltransferase</keyword>
<dbReference type="GO" id="GO:0008168">
    <property type="term" value="F:methyltransferase activity"/>
    <property type="evidence" value="ECO:0007669"/>
    <property type="project" value="UniProtKB-KW"/>
</dbReference>
<dbReference type="EMBL" id="JAFGIX010000073">
    <property type="protein sequence ID" value="MBN1574328.1"/>
    <property type="molecule type" value="Genomic_DNA"/>
</dbReference>
<dbReference type="PANTHER" id="PTHR45128">
    <property type="entry name" value="METHYLTRANSFERASE TYPE 11"/>
    <property type="match status" value="1"/>
</dbReference>
<proteinExistence type="predicted"/>
<dbReference type="AlphaFoldDB" id="A0A9D8KH10"/>
<evidence type="ECO:0000313" key="3">
    <source>
        <dbReference type="Proteomes" id="UP000809273"/>
    </source>
</evidence>
<keyword evidence="2" id="KW-0808">Transferase</keyword>